<evidence type="ECO:0000256" key="1">
    <source>
        <dbReference type="ARBA" id="ARBA00022737"/>
    </source>
</evidence>
<dbReference type="Pfam" id="PF13174">
    <property type="entry name" value="TPR_6"/>
    <property type="match status" value="1"/>
</dbReference>
<dbReference type="PROSITE" id="PS50005">
    <property type="entry name" value="TPR"/>
    <property type="match status" value="1"/>
</dbReference>
<keyword evidence="4" id="KW-0472">Membrane</keyword>
<evidence type="ECO:0000313" key="5">
    <source>
        <dbReference type="EMBL" id="MDA5108904.1"/>
    </source>
</evidence>
<proteinExistence type="predicted"/>
<organism evidence="5 6">
    <name type="scientific">Brevibacillus thermoruber</name>
    <dbReference type="NCBI Taxonomy" id="33942"/>
    <lineage>
        <taxon>Bacteria</taxon>
        <taxon>Bacillati</taxon>
        <taxon>Bacillota</taxon>
        <taxon>Bacilli</taxon>
        <taxon>Bacillales</taxon>
        <taxon>Paenibacillaceae</taxon>
        <taxon>Brevibacillus</taxon>
    </lineage>
</organism>
<dbReference type="EMBL" id="JAPYYP010000011">
    <property type="protein sequence ID" value="MDA5108904.1"/>
    <property type="molecule type" value="Genomic_DNA"/>
</dbReference>
<keyword evidence="2 3" id="KW-0802">TPR repeat</keyword>
<dbReference type="InterPro" id="IPR013105">
    <property type="entry name" value="TPR_2"/>
</dbReference>
<feature type="transmembrane region" description="Helical" evidence="4">
    <location>
        <begin position="6"/>
        <end position="31"/>
    </location>
</feature>
<dbReference type="AlphaFoldDB" id="A0A9X3Z3P3"/>
<dbReference type="RefSeq" id="WP_271140108.1">
    <property type="nucleotide sequence ID" value="NZ_JAPYYP010000011.1"/>
</dbReference>
<keyword evidence="1" id="KW-0677">Repeat</keyword>
<dbReference type="InterPro" id="IPR011990">
    <property type="entry name" value="TPR-like_helical_dom_sf"/>
</dbReference>
<feature type="repeat" description="TPR" evidence="3">
    <location>
        <begin position="170"/>
        <end position="203"/>
    </location>
</feature>
<accession>A0A9X3Z3P3</accession>
<comment type="caution">
    <text evidence="5">The sequence shown here is derived from an EMBL/GenBank/DDBJ whole genome shotgun (WGS) entry which is preliminary data.</text>
</comment>
<evidence type="ECO:0000313" key="6">
    <source>
        <dbReference type="Proteomes" id="UP001151071"/>
    </source>
</evidence>
<dbReference type="PANTHER" id="PTHR44186">
    <property type="match status" value="1"/>
</dbReference>
<evidence type="ECO:0000256" key="2">
    <source>
        <dbReference type="ARBA" id="ARBA00022803"/>
    </source>
</evidence>
<dbReference type="SUPFAM" id="SSF48452">
    <property type="entry name" value="TPR-like"/>
    <property type="match status" value="1"/>
</dbReference>
<name>A0A9X3Z3P3_9BACL</name>
<keyword evidence="4" id="KW-1133">Transmembrane helix</keyword>
<dbReference type="PANTHER" id="PTHR44186:SF1">
    <property type="entry name" value="BARDET-BIEDL SYNDROME 4 PROTEIN"/>
    <property type="match status" value="1"/>
</dbReference>
<dbReference type="SMART" id="SM00028">
    <property type="entry name" value="TPR"/>
    <property type="match status" value="4"/>
</dbReference>
<dbReference type="Proteomes" id="UP001151071">
    <property type="component" value="Unassembled WGS sequence"/>
</dbReference>
<dbReference type="Pfam" id="PF07719">
    <property type="entry name" value="TPR_2"/>
    <property type="match status" value="1"/>
</dbReference>
<sequence length="222" mass="25872">MGKVFLFSILWWLTGNPFAALIIILLLLYLLDLRFVRLLPDITKPFRQNRRPAALKRQVALNPHDTSAKLEAARLLMERRRYQEALAYLEEIAPLMGESAEYLSDRGICCLKLGRVEEGERLLQQALTLNPRVKYGEPYLRLGEAYAAHNQREKALGFLEELASMHTSSCEVYYKLGKLYAELTQKERAKQAFREAVEVYRGLPAYKRRTERRWALLAWLNR</sequence>
<reference evidence="5" key="1">
    <citation type="submission" date="2022-12" db="EMBL/GenBank/DDBJ databases">
        <title>Draft genome sequence of the thermophilic strain Brevibacillus thermoruber HT42, isolated from Los Humeros, Puebla, Mexico, with biotechnological potential.</title>
        <authorList>
            <person name="Lara Sanchez J."/>
            <person name="Solis Palacios R."/>
            <person name="Bustos Baena A.S."/>
            <person name="Ruz Baez A.E."/>
            <person name="Espinosa Luna G."/>
            <person name="Oliart Ros R.M."/>
        </authorList>
    </citation>
    <scope>NUCLEOTIDE SEQUENCE</scope>
    <source>
        <strain evidence="5">HT42</strain>
    </source>
</reference>
<evidence type="ECO:0000256" key="4">
    <source>
        <dbReference type="SAM" id="Phobius"/>
    </source>
</evidence>
<keyword evidence="6" id="KW-1185">Reference proteome</keyword>
<dbReference type="InterPro" id="IPR019734">
    <property type="entry name" value="TPR_rpt"/>
</dbReference>
<dbReference type="Gene3D" id="1.25.40.10">
    <property type="entry name" value="Tetratricopeptide repeat domain"/>
    <property type="match status" value="1"/>
</dbReference>
<gene>
    <name evidence="5" type="ORF">O3V59_11080</name>
</gene>
<dbReference type="Pfam" id="PF13181">
    <property type="entry name" value="TPR_8"/>
    <property type="match status" value="1"/>
</dbReference>
<evidence type="ECO:0000256" key="3">
    <source>
        <dbReference type="PROSITE-ProRule" id="PRU00339"/>
    </source>
</evidence>
<keyword evidence="4" id="KW-0812">Transmembrane</keyword>
<protein>
    <submittedName>
        <fullName evidence="5">Tetratricopeptide repeat protein</fullName>
    </submittedName>
</protein>